<feature type="transmembrane region" description="Helical" evidence="6">
    <location>
        <begin position="39"/>
        <end position="57"/>
    </location>
</feature>
<accession>A0A3M8Q606</accession>
<comment type="caution">
    <text evidence="7">The sequence shown here is derived from an EMBL/GenBank/DDBJ whole genome shotgun (WGS) entry which is preliminary data.</text>
</comment>
<reference evidence="7 8" key="1">
    <citation type="journal article" date="2012" name="Int. J. Syst. Evol. Microbiol.">
        <title>Marinomonas hwangdonensis sp. nov., isolated from seawater.</title>
        <authorList>
            <person name="Jung Y.T."/>
            <person name="Oh T.K."/>
            <person name="Yoon J.H."/>
        </authorList>
    </citation>
    <scope>NUCLEOTIDE SEQUENCE [LARGE SCALE GENOMIC DNA]</scope>
    <source>
        <strain evidence="7 8">HDW-15</strain>
    </source>
</reference>
<evidence type="ECO:0000256" key="4">
    <source>
        <dbReference type="ARBA" id="ARBA00022989"/>
    </source>
</evidence>
<feature type="transmembrane region" description="Helical" evidence="6">
    <location>
        <begin position="6"/>
        <end position="27"/>
    </location>
</feature>
<name>A0A3M8Q606_9GAMM</name>
<evidence type="ECO:0000256" key="2">
    <source>
        <dbReference type="ARBA" id="ARBA00022475"/>
    </source>
</evidence>
<dbReference type="GO" id="GO:0005886">
    <property type="term" value="C:plasma membrane"/>
    <property type="evidence" value="ECO:0007669"/>
    <property type="project" value="UniProtKB-SubCell"/>
</dbReference>
<keyword evidence="5 6" id="KW-0472">Membrane</keyword>
<organism evidence="7 8">
    <name type="scientific">Marinomonas hwangdonensis</name>
    <dbReference type="NCBI Taxonomy" id="1053647"/>
    <lineage>
        <taxon>Bacteria</taxon>
        <taxon>Pseudomonadati</taxon>
        <taxon>Pseudomonadota</taxon>
        <taxon>Gammaproteobacteria</taxon>
        <taxon>Oceanospirillales</taxon>
        <taxon>Oceanospirillaceae</taxon>
        <taxon>Marinomonas</taxon>
    </lineage>
</organism>
<dbReference type="Pfam" id="PF01810">
    <property type="entry name" value="LysE"/>
    <property type="match status" value="1"/>
</dbReference>
<dbReference type="PANTHER" id="PTHR30086:SF20">
    <property type="entry name" value="ARGININE EXPORTER PROTEIN ARGO-RELATED"/>
    <property type="match status" value="1"/>
</dbReference>
<dbReference type="EMBL" id="RIZG01000003">
    <property type="protein sequence ID" value="RNF51537.1"/>
    <property type="molecule type" value="Genomic_DNA"/>
</dbReference>
<dbReference type="OrthoDB" id="9804822at2"/>
<evidence type="ECO:0000256" key="3">
    <source>
        <dbReference type="ARBA" id="ARBA00022692"/>
    </source>
</evidence>
<dbReference type="PIRSF" id="PIRSF006324">
    <property type="entry name" value="LeuE"/>
    <property type="match status" value="1"/>
</dbReference>
<keyword evidence="8" id="KW-1185">Reference proteome</keyword>
<keyword evidence="4 6" id="KW-1133">Transmembrane helix</keyword>
<evidence type="ECO:0000313" key="7">
    <source>
        <dbReference type="EMBL" id="RNF51537.1"/>
    </source>
</evidence>
<feature type="transmembrane region" description="Helical" evidence="6">
    <location>
        <begin position="191"/>
        <end position="212"/>
    </location>
</feature>
<protein>
    <submittedName>
        <fullName evidence="7">LysE family translocator</fullName>
    </submittedName>
</protein>
<dbReference type="GO" id="GO:0015171">
    <property type="term" value="F:amino acid transmembrane transporter activity"/>
    <property type="evidence" value="ECO:0007669"/>
    <property type="project" value="TreeGrafter"/>
</dbReference>
<feature type="transmembrane region" description="Helical" evidence="6">
    <location>
        <begin position="63"/>
        <end position="87"/>
    </location>
</feature>
<dbReference type="AlphaFoldDB" id="A0A3M8Q606"/>
<keyword evidence="2" id="KW-1003">Cell membrane</keyword>
<dbReference type="Proteomes" id="UP000280507">
    <property type="component" value="Unassembled WGS sequence"/>
</dbReference>
<dbReference type="RefSeq" id="WP_123095109.1">
    <property type="nucleotide sequence ID" value="NZ_RIZG01000003.1"/>
</dbReference>
<evidence type="ECO:0000256" key="1">
    <source>
        <dbReference type="ARBA" id="ARBA00004651"/>
    </source>
</evidence>
<dbReference type="PANTHER" id="PTHR30086">
    <property type="entry name" value="ARGININE EXPORTER PROTEIN ARGO"/>
    <property type="match status" value="1"/>
</dbReference>
<gene>
    <name evidence="7" type="ORF">EBI00_06460</name>
</gene>
<sequence length="215" mass="23245">MLEHFQWLPFLVAISLLTMSPGVDTILVMRNAALGGWRLGFLTSLGICMGLFAHAAVSALGLSVILLGSAGLFTAFKIVGAVYLVYLGVQALRSAMKPVGMTFTVADKDGKPPRVLSAWGSFRQGLLSNVLNPKPIIFYMAFLPQFIDPSHSALAQSLFMASLHFIIAMVWQTFLALVVHKARVWLARPKVAQALDGFTGVLLVGFGIKLALSQR</sequence>
<dbReference type="InterPro" id="IPR001123">
    <property type="entry name" value="LeuE-type"/>
</dbReference>
<comment type="subcellular location">
    <subcellularLocation>
        <location evidence="1">Cell membrane</location>
        <topology evidence="1">Multi-pass membrane protein</topology>
    </subcellularLocation>
</comment>
<keyword evidence="3 6" id="KW-0812">Transmembrane</keyword>
<evidence type="ECO:0000313" key="8">
    <source>
        <dbReference type="Proteomes" id="UP000280507"/>
    </source>
</evidence>
<evidence type="ECO:0000256" key="5">
    <source>
        <dbReference type="ARBA" id="ARBA00023136"/>
    </source>
</evidence>
<feature type="transmembrane region" description="Helical" evidence="6">
    <location>
        <begin position="158"/>
        <end position="179"/>
    </location>
</feature>
<evidence type="ECO:0000256" key="6">
    <source>
        <dbReference type="SAM" id="Phobius"/>
    </source>
</evidence>
<proteinExistence type="predicted"/>